<proteinExistence type="inferred from homology"/>
<evidence type="ECO:0000256" key="2">
    <source>
        <dbReference type="ARBA" id="ARBA00008854"/>
    </source>
</evidence>
<gene>
    <name evidence="6" type="ORF">HMPREF9135_1609</name>
</gene>
<accession>U2P3L0</accession>
<reference evidence="6 7" key="1">
    <citation type="submission" date="2013-08" db="EMBL/GenBank/DDBJ databases">
        <authorList>
            <person name="Durkin A.S."/>
            <person name="Haft D.R."/>
            <person name="McCorrison J."/>
            <person name="Torralba M."/>
            <person name="Gillis M."/>
            <person name="Haft D.H."/>
            <person name="Methe B."/>
            <person name="Sutton G."/>
            <person name="Nelson K.E."/>
        </authorList>
    </citation>
    <scope>NUCLEOTIDE SEQUENCE [LARGE SCALE GENOMIC DNA]</scope>
    <source>
        <strain evidence="6 7">F0067</strain>
    </source>
</reference>
<dbReference type="PANTHER" id="PTHR34478">
    <property type="entry name" value="PROTEIN LEMA"/>
    <property type="match status" value="1"/>
</dbReference>
<comment type="subcellular location">
    <subcellularLocation>
        <location evidence="1">Membrane</location>
        <topology evidence="1">Single-pass membrane protein</topology>
    </subcellularLocation>
</comment>
<dbReference type="SUPFAM" id="SSF140478">
    <property type="entry name" value="LemA-like"/>
    <property type="match status" value="1"/>
</dbReference>
<keyword evidence="3" id="KW-0812">Transmembrane</keyword>
<dbReference type="Gene3D" id="1.20.1440.20">
    <property type="entry name" value="LemA-like domain"/>
    <property type="match status" value="1"/>
</dbReference>
<dbReference type="GO" id="GO:0016020">
    <property type="term" value="C:membrane"/>
    <property type="evidence" value="ECO:0007669"/>
    <property type="project" value="UniProtKB-SubCell"/>
</dbReference>
<dbReference type="InterPro" id="IPR023353">
    <property type="entry name" value="LemA-like_dom_sf"/>
</dbReference>
<evidence type="ECO:0000256" key="1">
    <source>
        <dbReference type="ARBA" id="ARBA00004167"/>
    </source>
</evidence>
<evidence type="ECO:0000256" key="5">
    <source>
        <dbReference type="ARBA" id="ARBA00023136"/>
    </source>
</evidence>
<comment type="similarity">
    <text evidence="2">Belongs to the LemA family.</text>
</comment>
<dbReference type="PATRIC" id="fig|1115809.3.peg.1960"/>
<dbReference type="EMBL" id="AWEY01000033">
    <property type="protein sequence ID" value="ERK38771.1"/>
    <property type="molecule type" value="Genomic_DNA"/>
</dbReference>
<evidence type="ECO:0000313" key="6">
    <source>
        <dbReference type="EMBL" id="ERK38771.1"/>
    </source>
</evidence>
<keyword evidence="7" id="KW-1185">Reference proteome</keyword>
<evidence type="ECO:0000313" key="7">
    <source>
        <dbReference type="Proteomes" id="UP000016648"/>
    </source>
</evidence>
<name>U2P3L0_9BACT</name>
<sequence>MTLIIVLVAVALIALWLVSLYNRLVSLRNNRENAFANIDVQLKQRYDLVPQLVATVKGYATHEREVLERVTAARAAAMGAQSVNDKIMADNALTSALAGLKVSLEAYPDLKANQNFLQLQTEIADIENKLAATRRFFNSTTRELNTAVQAFPSNLIAGMFGFHKEPMFEIAQEDRATFDKAPEVKF</sequence>
<dbReference type="InterPro" id="IPR007156">
    <property type="entry name" value="MamQ_LemA"/>
</dbReference>
<evidence type="ECO:0000256" key="4">
    <source>
        <dbReference type="ARBA" id="ARBA00022989"/>
    </source>
</evidence>
<comment type="caution">
    <text evidence="6">The sequence shown here is derived from an EMBL/GenBank/DDBJ whole genome shotgun (WGS) entry which is preliminary data.</text>
</comment>
<dbReference type="PANTHER" id="PTHR34478:SF1">
    <property type="entry name" value="PROTEIN LEMA"/>
    <property type="match status" value="1"/>
</dbReference>
<protein>
    <submittedName>
        <fullName evidence="6">LemA family protein</fullName>
    </submittedName>
</protein>
<keyword evidence="4" id="KW-1133">Transmembrane helix</keyword>
<evidence type="ECO:0000256" key="3">
    <source>
        <dbReference type="ARBA" id="ARBA00022692"/>
    </source>
</evidence>
<keyword evidence="5" id="KW-0472">Membrane</keyword>
<dbReference type="RefSeq" id="WP_021590217.1">
    <property type="nucleotide sequence ID" value="NZ_AWEY01000033.1"/>
</dbReference>
<dbReference type="AlphaFoldDB" id="U2P3L0"/>
<organism evidence="6 7">
    <name type="scientific">Segatella baroniae F0067</name>
    <dbReference type="NCBI Taxonomy" id="1115809"/>
    <lineage>
        <taxon>Bacteria</taxon>
        <taxon>Pseudomonadati</taxon>
        <taxon>Bacteroidota</taxon>
        <taxon>Bacteroidia</taxon>
        <taxon>Bacteroidales</taxon>
        <taxon>Prevotellaceae</taxon>
        <taxon>Segatella</taxon>
    </lineage>
</organism>
<dbReference type="Pfam" id="PF04011">
    <property type="entry name" value="LemA"/>
    <property type="match status" value="1"/>
</dbReference>
<dbReference type="Proteomes" id="UP000016648">
    <property type="component" value="Unassembled WGS sequence"/>
</dbReference>